<name>A0A6M3INK3_9ZZZZ</name>
<organism evidence="1">
    <name type="scientific">viral metagenome</name>
    <dbReference type="NCBI Taxonomy" id="1070528"/>
    <lineage>
        <taxon>unclassified sequences</taxon>
        <taxon>metagenomes</taxon>
        <taxon>organismal metagenomes</taxon>
    </lineage>
</organism>
<gene>
    <name evidence="1" type="ORF">MM415B01418_0012</name>
</gene>
<dbReference type="EMBL" id="MT141335">
    <property type="protein sequence ID" value="QJA58688.1"/>
    <property type="molecule type" value="Genomic_DNA"/>
</dbReference>
<reference evidence="1" key="1">
    <citation type="submission" date="2020-03" db="EMBL/GenBank/DDBJ databases">
        <title>The deep terrestrial virosphere.</title>
        <authorList>
            <person name="Holmfeldt K."/>
            <person name="Nilsson E."/>
            <person name="Simone D."/>
            <person name="Lopez-Fernandez M."/>
            <person name="Wu X."/>
            <person name="de Brujin I."/>
            <person name="Lundin D."/>
            <person name="Andersson A."/>
            <person name="Bertilsson S."/>
            <person name="Dopson M."/>
        </authorList>
    </citation>
    <scope>NUCLEOTIDE SEQUENCE</scope>
    <source>
        <strain evidence="1">MM415B01418</strain>
    </source>
</reference>
<protein>
    <submittedName>
        <fullName evidence="1">Uncharacterized protein</fullName>
    </submittedName>
</protein>
<sequence length="83" mass="8944">MRRLGYILAVVVGAIFVVLTLLVALAAGSGPVAQQKVAQVLVVRSWASGVAVDHMMPYRPLPDSLEMWVVGTVEAHALYRKAE</sequence>
<dbReference type="AlphaFoldDB" id="A0A6M3INK3"/>
<proteinExistence type="predicted"/>
<evidence type="ECO:0000313" key="1">
    <source>
        <dbReference type="EMBL" id="QJA58688.1"/>
    </source>
</evidence>
<accession>A0A6M3INK3</accession>